<dbReference type="InterPro" id="IPR029787">
    <property type="entry name" value="Nucleotide_cyclase"/>
</dbReference>
<protein>
    <submittedName>
        <fullName evidence="4">Diguanylate cyclase (GGDEF)-like protein</fullName>
    </submittedName>
</protein>
<dbReference type="PANTHER" id="PTHR44757">
    <property type="entry name" value="DIGUANYLATE CYCLASE DGCP"/>
    <property type="match status" value="1"/>
</dbReference>
<dbReference type="InterPro" id="IPR001633">
    <property type="entry name" value="EAL_dom"/>
</dbReference>
<dbReference type="NCBIfam" id="TIGR00254">
    <property type="entry name" value="GGDEF"/>
    <property type="match status" value="1"/>
</dbReference>
<keyword evidence="1" id="KW-0472">Membrane</keyword>
<dbReference type="SMART" id="SM00065">
    <property type="entry name" value="GAF"/>
    <property type="match status" value="1"/>
</dbReference>
<keyword evidence="1" id="KW-1133">Transmembrane helix</keyword>
<feature type="domain" description="EAL" evidence="2">
    <location>
        <begin position="577"/>
        <end position="830"/>
    </location>
</feature>
<dbReference type="PANTHER" id="PTHR44757:SF2">
    <property type="entry name" value="BIOFILM ARCHITECTURE MAINTENANCE PROTEIN MBAA"/>
    <property type="match status" value="1"/>
</dbReference>
<feature type="transmembrane region" description="Helical" evidence="1">
    <location>
        <begin position="42"/>
        <end position="64"/>
    </location>
</feature>
<feature type="transmembrane region" description="Helical" evidence="1">
    <location>
        <begin position="112"/>
        <end position="133"/>
    </location>
</feature>
<dbReference type="InterPro" id="IPR035919">
    <property type="entry name" value="EAL_sf"/>
</dbReference>
<dbReference type="InterPro" id="IPR052155">
    <property type="entry name" value="Biofilm_reg_signaling"/>
</dbReference>
<name>A0AAE3ZMY9_9ACTN</name>
<dbReference type="SMART" id="SM00052">
    <property type="entry name" value="EAL"/>
    <property type="match status" value="1"/>
</dbReference>
<dbReference type="InterPro" id="IPR029016">
    <property type="entry name" value="GAF-like_dom_sf"/>
</dbReference>
<dbReference type="CDD" id="cd01948">
    <property type="entry name" value="EAL"/>
    <property type="match status" value="1"/>
</dbReference>
<dbReference type="InterPro" id="IPR000160">
    <property type="entry name" value="GGDEF_dom"/>
</dbReference>
<dbReference type="Gene3D" id="3.20.20.450">
    <property type="entry name" value="EAL domain"/>
    <property type="match status" value="1"/>
</dbReference>
<evidence type="ECO:0000256" key="1">
    <source>
        <dbReference type="SAM" id="Phobius"/>
    </source>
</evidence>
<evidence type="ECO:0000259" key="3">
    <source>
        <dbReference type="PROSITE" id="PS50887"/>
    </source>
</evidence>
<organism evidence="4 5">
    <name type="scientific">Catenuloplanes niger</name>
    <dbReference type="NCBI Taxonomy" id="587534"/>
    <lineage>
        <taxon>Bacteria</taxon>
        <taxon>Bacillati</taxon>
        <taxon>Actinomycetota</taxon>
        <taxon>Actinomycetes</taxon>
        <taxon>Micromonosporales</taxon>
        <taxon>Micromonosporaceae</taxon>
        <taxon>Catenuloplanes</taxon>
    </lineage>
</organism>
<dbReference type="SMART" id="SM00267">
    <property type="entry name" value="GGDEF"/>
    <property type="match status" value="1"/>
</dbReference>
<proteinExistence type="predicted"/>
<dbReference type="Pfam" id="PF00990">
    <property type="entry name" value="GGDEF"/>
    <property type="match status" value="1"/>
</dbReference>
<gene>
    <name evidence="4" type="ORF">J2S44_003174</name>
</gene>
<dbReference type="Gene3D" id="3.30.70.270">
    <property type="match status" value="1"/>
</dbReference>
<dbReference type="Pfam" id="PF01590">
    <property type="entry name" value="GAF"/>
    <property type="match status" value="1"/>
</dbReference>
<dbReference type="RefSeq" id="WP_310414024.1">
    <property type="nucleotide sequence ID" value="NZ_JAVDYC010000001.1"/>
</dbReference>
<dbReference type="SUPFAM" id="SSF141868">
    <property type="entry name" value="EAL domain-like"/>
    <property type="match status" value="1"/>
</dbReference>
<keyword evidence="5" id="KW-1185">Reference proteome</keyword>
<feature type="transmembrane region" description="Helical" evidence="1">
    <location>
        <begin position="182"/>
        <end position="203"/>
    </location>
</feature>
<feature type="transmembrane region" description="Helical" evidence="1">
    <location>
        <begin position="76"/>
        <end position="96"/>
    </location>
</feature>
<dbReference type="Proteomes" id="UP001183629">
    <property type="component" value="Unassembled WGS sequence"/>
</dbReference>
<feature type="domain" description="GGDEF" evidence="3">
    <location>
        <begin position="430"/>
        <end position="571"/>
    </location>
</feature>
<dbReference type="InterPro" id="IPR043128">
    <property type="entry name" value="Rev_trsase/Diguanyl_cyclase"/>
</dbReference>
<dbReference type="SUPFAM" id="SSF55781">
    <property type="entry name" value="GAF domain-like"/>
    <property type="match status" value="1"/>
</dbReference>
<reference evidence="4 5" key="1">
    <citation type="submission" date="2023-07" db="EMBL/GenBank/DDBJ databases">
        <title>Sequencing the genomes of 1000 actinobacteria strains.</title>
        <authorList>
            <person name="Klenk H.-P."/>
        </authorList>
    </citation>
    <scope>NUCLEOTIDE SEQUENCE [LARGE SCALE GENOMIC DNA]</scope>
    <source>
        <strain evidence="4 5">DSM 44711</strain>
    </source>
</reference>
<dbReference type="InterPro" id="IPR003018">
    <property type="entry name" value="GAF"/>
</dbReference>
<dbReference type="SUPFAM" id="SSF55073">
    <property type="entry name" value="Nucleotide cyclase"/>
    <property type="match status" value="1"/>
</dbReference>
<evidence type="ECO:0000259" key="2">
    <source>
        <dbReference type="PROSITE" id="PS50883"/>
    </source>
</evidence>
<evidence type="ECO:0000313" key="4">
    <source>
        <dbReference type="EMBL" id="MDR7322924.1"/>
    </source>
</evidence>
<keyword evidence="1" id="KW-0812">Transmembrane</keyword>
<dbReference type="Pfam" id="PF00563">
    <property type="entry name" value="EAL"/>
    <property type="match status" value="1"/>
</dbReference>
<comment type="caution">
    <text evidence="4">The sequence shown here is derived from an EMBL/GenBank/DDBJ whole genome shotgun (WGS) entry which is preliminary data.</text>
</comment>
<dbReference type="EMBL" id="JAVDYC010000001">
    <property type="protein sequence ID" value="MDR7322924.1"/>
    <property type="molecule type" value="Genomic_DNA"/>
</dbReference>
<feature type="transmembrane region" description="Helical" evidence="1">
    <location>
        <begin position="209"/>
        <end position="228"/>
    </location>
</feature>
<feature type="transmembrane region" description="Helical" evidence="1">
    <location>
        <begin position="145"/>
        <end position="170"/>
    </location>
</feature>
<evidence type="ECO:0000313" key="5">
    <source>
        <dbReference type="Proteomes" id="UP001183629"/>
    </source>
</evidence>
<dbReference type="Gene3D" id="3.30.450.40">
    <property type="match status" value="1"/>
</dbReference>
<feature type="transmembrane region" description="Helical" evidence="1">
    <location>
        <begin position="12"/>
        <end position="30"/>
    </location>
</feature>
<dbReference type="CDD" id="cd01949">
    <property type="entry name" value="GGDEF"/>
    <property type="match status" value="1"/>
</dbReference>
<dbReference type="AlphaFoldDB" id="A0AAE3ZMY9"/>
<accession>A0AAE3ZMY9</accession>
<sequence length="847" mass="92545">MPEAVRRPSPQRAWYVSGPLAVLTVVFTVVAQIDRDIPQSDLLLIPIFFALFLVTDATTLWTTSRRQGLNVTLNEVAVVLAFFFISPLVMVVLRCVERIAIGLYRREIPARLWFNVTLATSSAAFGYVVIRALGSVGADVTPRTWLVLIAGVLAATHFGLVAVMLVLGLVEGNLSGSTVLRIAVPGFFVTCGNIMLGLAVLMLIDQTPWALTIIGALVVFGVFAYRSYSQFTEQHRKLSELYDLVRDLKGTVHDRALPDVLLRRVLALTHADWSTLWLPASSRHLEVLLSARHNANGLLDTVVTPAALRRRALETGESILITGRTGDPALRELLPGPGPREIMIVPLFSGEVPIGTLEVAGERNRHAHFDSATVALMETVAAHAAVAVENSRLVDRLRYDAYHDGLTKLPNRRRITEALAESVTVNAPDEVVAVLLLRLDRLHEVNESLGQVAGDRLVAEIAERLRAAAPPAALVGRAGGDEFVVTLRKPSVEAATQLATRLRDEIRGSVRIDDLTLMVDVAVGVAVHPDDSRGEFGHADKADRLLQRAKLACAAARTSPSGVQRFHAGLESRVTRRLGLADDLRQALERDEIEVYFQPKVTLADRRLVGVECLARWEHPVLGTVSPEDFVAVAENTGQIGALTEAVLRAGLQRCRDWPDSGDPLAIAVNISARLLDEPDFPAQVKALLEHYGVTAGRVTFEIGQPALTVENERPLPVLRRLRDLGVRISVDDFGVGASSFGYLRQLPIVELKVDRRFVQGMATDPGDLAVVRAAVMLARQFGLSAVAEGVESELALDLLTDMGCEIGQGFLFSRPLPYERLEAWYWAQTEVEATPSGEFRRLRAVP</sequence>
<dbReference type="PROSITE" id="PS50887">
    <property type="entry name" value="GGDEF"/>
    <property type="match status" value="1"/>
</dbReference>
<dbReference type="PROSITE" id="PS50883">
    <property type="entry name" value="EAL"/>
    <property type="match status" value="1"/>
</dbReference>